<organism evidence="1 2">
    <name type="scientific">Aquarana catesbeiana</name>
    <name type="common">American bullfrog</name>
    <name type="synonym">Rana catesbeiana</name>
    <dbReference type="NCBI Taxonomy" id="8400"/>
    <lineage>
        <taxon>Eukaryota</taxon>
        <taxon>Metazoa</taxon>
        <taxon>Chordata</taxon>
        <taxon>Craniata</taxon>
        <taxon>Vertebrata</taxon>
        <taxon>Euteleostomi</taxon>
        <taxon>Amphibia</taxon>
        <taxon>Batrachia</taxon>
        <taxon>Anura</taxon>
        <taxon>Neobatrachia</taxon>
        <taxon>Ranoidea</taxon>
        <taxon>Ranidae</taxon>
        <taxon>Aquarana</taxon>
    </lineage>
</organism>
<accession>A0A2G9PU72</accession>
<evidence type="ECO:0000313" key="2">
    <source>
        <dbReference type="Proteomes" id="UP000228934"/>
    </source>
</evidence>
<proteinExistence type="predicted"/>
<dbReference type="EMBL" id="KV922696">
    <property type="protein sequence ID" value="PIO06884.1"/>
    <property type="molecule type" value="Genomic_DNA"/>
</dbReference>
<sequence length="83" mass="9219">MCCDQPTHMFSIEKAVGSHVVRIKCVLESVGCRDIIAVLNGRSHKHCCCCCKKKKSYRYCHSLLSSGLLGSVIKKNYKDTIGV</sequence>
<reference evidence="2" key="1">
    <citation type="journal article" date="2017" name="Nat. Commun.">
        <title>The North American bullfrog draft genome provides insight into hormonal regulation of long noncoding RNA.</title>
        <authorList>
            <person name="Hammond S.A."/>
            <person name="Warren R.L."/>
            <person name="Vandervalk B.P."/>
            <person name="Kucuk E."/>
            <person name="Khan H."/>
            <person name="Gibb E.A."/>
            <person name="Pandoh P."/>
            <person name="Kirk H."/>
            <person name="Zhao Y."/>
            <person name="Jones M."/>
            <person name="Mungall A.J."/>
            <person name="Coope R."/>
            <person name="Pleasance S."/>
            <person name="Moore R.A."/>
            <person name="Holt R.A."/>
            <person name="Round J.M."/>
            <person name="Ohora S."/>
            <person name="Walle B.V."/>
            <person name="Veldhoen N."/>
            <person name="Helbing C.C."/>
            <person name="Birol I."/>
        </authorList>
    </citation>
    <scope>NUCLEOTIDE SEQUENCE [LARGE SCALE GENOMIC DNA]</scope>
</reference>
<keyword evidence="2" id="KW-1185">Reference proteome</keyword>
<name>A0A2G9PU72_AQUCT</name>
<gene>
    <name evidence="1" type="ORF">AB205_0059950</name>
</gene>
<dbReference type="Proteomes" id="UP000228934">
    <property type="component" value="Unassembled WGS sequence"/>
</dbReference>
<dbReference type="OrthoDB" id="6581954at2759"/>
<dbReference type="AlphaFoldDB" id="A0A2G9PU72"/>
<evidence type="ECO:0000313" key="1">
    <source>
        <dbReference type="EMBL" id="PIO06884.1"/>
    </source>
</evidence>
<protein>
    <submittedName>
        <fullName evidence="1">Uncharacterized protein</fullName>
    </submittedName>
</protein>